<organism evidence="13 14">
    <name type="scientific">Symmachiella dynata</name>
    <dbReference type="NCBI Taxonomy" id="2527995"/>
    <lineage>
        <taxon>Bacteria</taxon>
        <taxon>Pseudomonadati</taxon>
        <taxon>Planctomycetota</taxon>
        <taxon>Planctomycetia</taxon>
        <taxon>Planctomycetales</taxon>
        <taxon>Planctomycetaceae</taxon>
        <taxon>Symmachiella</taxon>
    </lineage>
</organism>
<dbReference type="InterPro" id="IPR023213">
    <property type="entry name" value="CAT-like_dom_sf"/>
</dbReference>
<evidence type="ECO:0000256" key="1">
    <source>
        <dbReference type="ARBA" id="ARBA00001938"/>
    </source>
</evidence>
<dbReference type="GO" id="GO:0031405">
    <property type="term" value="F:lipoic acid binding"/>
    <property type="evidence" value="ECO:0007669"/>
    <property type="project" value="TreeGrafter"/>
</dbReference>
<dbReference type="Gene3D" id="4.10.320.10">
    <property type="entry name" value="E3-binding domain"/>
    <property type="match status" value="1"/>
</dbReference>
<dbReference type="GO" id="GO:0005737">
    <property type="term" value="C:cytoplasm"/>
    <property type="evidence" value="ECO:0007669"/>
    <property type="project" value="TreeGrafter"/>
</dbReference>
<evidence type="ECO:0000256" key="9">
    <source>
        <dbReference type="RuleBase" id="RU003423"/>
    </source>
</evidence>
<comment type="cofactor">
    <cofactor evidence="1 9">
        <name>(R)-lipoate</name>
        <dbReference type="ChEBI" id="CHEBI:83088"/>
    </cofactor>
</comment>
<proteinExistence type="inferred from homology"/>
<evidence type="ECO:0000256" key="5">
    <source>
        <dbReference type="ARBA" id="ARBA00022823"/>
    </source>
</evidence>
<keyword evidence="14" id="KW-1185">Reference proteome</keyword>
<dbReference type="GO" id="GO:0006086">
    <property type="term" value="P:pyruvate decarboxylation to acetyl-CoA"/>
    <property type="evidence" value="ECO:0007669"/>
    <property type="project" value="TreeGrafter"/>
</dbReference>
<feature type="compositionally biased region" description="Basic and acidic residues" evidence="10">
    <location>
        <begin position="88"/>
        <end position="103"/>
    </location>
</feature>
<dbReference type="EMBL" id="CP036276">
    <property type="protein sequence ID" value="QDU44886.1"/>
    <property type="molecule type" value="Genomic_DNA"/>
</dbReference>
<evidence type="ECO:0000259" key="12">
    <source>
        <dbReference type="PROSITE" id="PS51826"/>
    </source>
</evidence>
<evidence type="ECO:0000256" key="6">
    <source>
        <dbReference type="ARBA" id="ARBA00023315"/>
    </source>
</evidence>
<dbReference type="Pfam" id="PF00364">
    <property type="entry name" value="Biotin_lipoyl"/>
    <property type="match status" value="1"/>
</dbReference>
<accession>A0A517ZQX3</accession>
<dbReference type="InterPro" id="IPR036625">
    <property type="entry name" value="E3-bd_dom_sf"/>
</dbReference>
<evidence type="ECO:0000256" key="10">
    <source>
        <dbReference type="SAM" id="MobiDB-lite"/>
    </source>
</evidence>
<evidence type="ECO:0000313" key="14">
    <source>
        <dbReference type="Proteomes" id="UP000319383"/>
    </source>
</evidence>
<comment type="similarity">
    <text evidence="2 9">Belongs to the 2-oxoacid dehydrogenase family.</text>
</comment>
<feature type="domain" description="Peripheral subunit-binding (PSBD)" evidence="12">
    <location>
        <begin position="149"/>
        <end position="186"/>
    </location>
</feature>
<name>A0A517ZQX3_9PLAN</name>
<dbReference type="Gene3D" id="3.30.559.10">
    <property type="entry name" value="Chloramphenicol acetyltransferase-like domain"/>
    <property type="match status" value="1"/>
</dbReference>
<dbReference type="AlphaFoldDB" id="A0A517ZQX3"/>
<comment type="subunit">
    <text evidence="3">Forms a 24-polypeptide structural core with octahedral symmetry.</text>
</comment>
<keyword evidence="4 9" id="KW-0808">Transferase</keyword>
<comment type="catalytic activity">
    <reaction evidence="8">
        <text>N(6)-[(R)-dihydrolipoyl]-L-lysyl-[protein] + acetyl-CoA = N(6)-[(R)-S(8)-acetyldihydrolipoyl]-L-lysyl-[protein] + CoA</text>
        <dbReference type="Rhea" id="RHEA:17017"/>
        <dbReference type="Rhea" id="RHEA-COMP:10475"/>
        <dbReference type="Rhea" id="RHEA-COMP:10478"/>
        <dbReference type="ChEBI" id="CHEBI:57287"/>
        <dbReference type="ChEBI" id="CHEBI:57288"/>
        <dbReference type="ChEBI" id="CHEBI:83100"/>
        <dbReference type="ChEBI" id="CHEBI:83111"/>
        <dbReference type="EC" id="2.3.1.12"/>
    </reaction>
</comment>
<feature type="compositionally biased region" description="Low complexity" evidence="10">
    <location>
        <begin position="105"/>
        <end position="127"/>
    </location>
</feature>
<dbReference type="FunFam" id="3.30.559.10:FF:000004">
    <property type="entry name" value="Acetyltransferase component of pyruvate dehydrogenase complex"/>
    <property type="match status" value="1"/>
</dbReference>
<feature type="domain" description="Lipoyl-binding" evidence="11">
    <location>
        <begin position="2"/>
        <end position="77"/>
    </location>
</feature>
<dbReference type="InterPro" id="IPR004167">
    <property type="entry name" value="PSBD"/>
</dbReference>
<keyword evidence="6 9" id="KW-0012">Acyltransferase</keyword>
<dbReference type="RefSeq" id="WP_145377173.1">
    <property type="nucleotide sequence ID" value="NZ_CP036276.1"/>
</dbReference>
<dbReference type="KEGG" id="sdyn:Mal52_33720"/>
<evidence type="ECO:0000256" key="3">
    <source>
        <dbReference type="ARBA" id="ARBA00011484"/>
    </source>
</evidence>
<dbReference type="CDD" id="cd06849">
    <property type="entry name" value="lipoyl_domain"/>
    <property type="match status" value="1"/>
</dbReference>
<dbReference type="PROSITE" id="PS00189">
    <property type="entry name" value="LIPOYL"/>
    <property type="match status" value="1"/>
</dbReference>
<evidence type="ECO:0000256" key="2">
    <source>
        <dbReference type="ARBA" id="ARBA00007317"/>
    </source>
</evidence>
<dbReference type="SUPFAM" id="SSF52777">
    <property type="entry name" value="CoA-dependent acyltransferases"/>
    <property type="match status" value="1"/>
</dbReference>
<dbReference type="InterPro" id="IPR001078">
    <property type="entry name" value="2-oxoacid_DH_actylTfrase"/>
</dbReference>
<comment type="function">
    <text evidence="7">The pyruvate dehydrogenase complex catalyzes the overall conversion of pyruvate to acetyl-CoA and CO(2). It contains multiple copies of three enzymatic components: pyruvate dehydrogenase (E1), dihydrolipoamide acetyltransferase (E2) and lipoamide dehydrogenase (E3).</text>
</comment>
<dbReference type="InterPro" id="IPR000089">
    <property type="entry name" value="Biotin_lipoyl"/>
</dbReference>
<dbReference type="GO" id="GO:0004742">
    <property type="term" value="F:dihydrolipoyllysine-residue acetyltransferase activity"/>
    <property type="evidence" value="ECO:0007669"/>
    <property type="project" value="UniProtKB-EC"/>
</dbReference>
<keyword evidence="5 9" id="KW-0450">Lipoyl</keyword>
<dbReference type="SUPFAM" id="SSF47005">
    <property type="entry name" value="Peripheral subunit-binding domain of 2-oxo acid dehydrogenase complex"/>
    <property type="match status" value="1"/>
</dbReference>
<evidence type="ECO:0000259" key="11">
    <source>
        <dbReference type="PROSITE" id="PS50968"/>
    </source>
</evidence>
<dbReference type="PANTHER" id="PTHR43178:SF2">
    <property type="entry name" value="DIHYDROLIPOYLLYSINE-RESIDUE ACETYLTRANSFERASE COMPONENT OF PYRUVATE DEHYDROGENASE COMPLEX"/>
    <property type="match status" value="1"/>
</dbReference>
<dbReference type="PANTHER" id="PTHR43178">
    <property type="entry name" value="DIHYDROLIPOAMIDE ACETYLTRANSFERASE COMPONENT OF PYRUVATE DEHYDROGENASE COMPLEX"/>
    <property type="match status" value="1"/>
</dbReference>
<dbReference type="InterPro" id="IPR011053">
    <property type="entry name" value="Single_hybrid_motif"/>
</dbReference>
<dbReference type="PROSITE" id="PS51826">
    <property type="entry name" value="PSBD"/>
    <property type="match status" value="1"/>
</dbReference>
<sequence length="444" mass="47649">MSIEFRLPELGENIAEAEVAELLVKEGDRIEAEQSVMELETEKAVLELPCPHAGVVKKIHFSEGDSVSVGSVILTIDEEAAAPSGDESETKQDETAAAEKEQAEPEPAAAKTESAPAPKEAAPVAAASHTPTVQPAMEATAPDHRPPPPAGPATRRFARKLGVDLHEINGTGPGGRIVQEDVEGYVKSRLQNSAATGGLRTAPPLPDFSQFGPIERKRLSKLNRTAADQLSTSWQVIPHVTQHDLANITELEKVRKQFMSTSGKNGPKITMTAIALKACVQILTEMPHVNSSLDMESGELILKQYYHIGVAVDTDHGLVVPVIQNADRKSIMEIADELAQLAEKARERKLVLAEMQGATFTITNLGSIGGTAFTPIVNYPEVAILGLSRAQPQPALVDGKLEERMMMPMSLSYDHRVINGADAAKFVVRLSALLAQPFGLLANV</sequence>
<reference evidence="13 14" key="1">
    <citation type="submission" date="2019-02" db="EMBL/GenBank/DDBJ databases">
        <title>Deep-cultivation of Planctomycetes and their phenomic and genomic characterization uncovers novel biology.</title>
        <authorList>
            <person name="Wiegand S."/>
            <person name="Jogler M."/>
            <person name="Boedeker C."/>
            <person name="Pinto D."/>
            <person name="Vollmers J."/>
            <person name="Rivas-Marin E."/>
            <person name="Kohn T."/>
            <person name="Peeters S.H."/>
            <person name="Heuer A."/>
            <person name="Rast P."/>
            <person name="Oberbeckmann S."/>
            <person name="Bunk B."/>
            <person name="Jeske O."/>
            <person name="Meyerdierks A."/>
            <person name="Storesund J.E."/>
            <person name="Kallscheuer N."/>
            <person name="Luecker S."/>
            <person name="Lage O.M."/>
            <person name="Pohl T."/>
            <person name="Merkel B.J."/>
            <person name="Hornburger P."/>
            <person name="Mueller R.-W."/>
            <person name="Bruemmer F."/>
            <person name="Labrenz M."/>
            <person name="Spormann A.M."/>
            <person name="Op den Camp H."/>
            <person name="Overmann J."/>
            <person name="Amann R."/>
            <person name="Jetten M.S.M."/>
            <person name="Mascher T."/>
            <person name="Medema M.H."/>
            <person name="Devos D.P."/>
            <person name="Kaster A.-K."/>
            <person name="Ovreas L."/>
            <person name="Rohde M."/>
            <person name="Galperin M.Y."/>
            <person name="Jogler C."/>
        </authorList>
    </citation>
    <scope>NUCLEOTIDE SEQUENCE [LARGE SCALE GENOMIC DNA]</scope>
    <source>
        <strain evidence="13 14">Mal52</strain>
    </source>
</reference>
<dbReference type="InterPro" id="IPR050743">
    <property type="entry name" value="2-oxoacid_DH_E2_comp"/>
</dbReference>
<feature type="region of interest" description="Disordered" evidence="10">
    <location>
        <begin position="79"/>
        <end position="131"/>
    </location>
</feature>
<keyword evidence="13" id="KW-0670">Pyruvate</keyword>
<evidence type="ECO:0000256" key="8">
    <source>
        <dbReference type="ARBA" id="ARBA00048370"/>
    </source>
</evidence>
<dbReference type="Pfam" id="PF02817">
    <property type="entry name" value="E3_binding"/>
    <property type="match status" value="1"/>
</dbReference>
<dbReference type="Gene3D" id="2.40.50.100">
    <property type="match status" value="1"/>
</dbReference>
<evidence type="ECO:0000313" key="13">
    <source>
        <dbReference type="EMBL" id="QDU44886.1"/>
    </source>
</evidence>
<evidence type="ECO:0000256" key="7">
    <source>
        <dbReference type="ARBA" id="ARBA00025211"/>
    </source>
</evidence>
<dbReference type="Proteomes" id="UP000319383">
    <property type="component" value="Chromosome"/>
</dbReference>
<gene>
    <name evidence="13" type="primary">aceF</name>
    <name evidence="13" type="ORF">Mal52_33720</name>
</gene>
<dbReference type="InterPro" id="IPR003016">
    <property type="entry name" value="2-oxoA_DH_lipoyl-BS"/>
</dbReference>
<evidence type="ECO:0000256" key="4">
    <source>
        <dbReference type="ARBA" id="ARBA00022679"/>
    </source>
</evidence>
<dbReference type="EC" id="2.3.1.-" evidence="9"/>
<dbReference type="Pfam" id="PF00198">
    <property type="entry name" value="2-oxoacid_dh"/>
    <property type="match status" value="1"/>
</dbReference>
<dbReference type="SUPFAM" id="SSF51230">
    <property type="entry name" value="Single hybrid motif"/>
    <property type="match status" value="1"/>
</dbReference>
<dbReference type="PROSITE" id="PS50968">
    <property type="entry name" value="BIOTINYL_LIPOYL"/>
    <property type="match status" value="1"/>
</dbReference>
<feature type="region of interest" description="Disordered" evidence="10">
    <location>
        <begin position="136"/>
        <end position="155"/>
    </location>
</feature>
<protein>
    <recommendedName>
        <fullName evidence="9">Dihydrolipoamide acetyltransferase component of pyruvate dehydrogenase complex</fullName>
        <ecNumber evidence="9">2.3.1.-</ecNumber>
    </recommendedName>
</protein>